<organism evidence="2 3">
    <name type="scientific">Devosia pacifica</name>
    <dbReference type="NCBI Taxonomy" id="1335967"/>
    <lineage>
        <taxon>Bacteria</taxon>
        <taxon>Pseudomonadati</taxon>
        <taxon>Pseudomonadota</taxon>
        <taxon>Alphaproteobacteria</taxon>
        <taxon>Hyphomicrobiales</taxon>
        <taxon>Devosiaceae</taxon>
        <taxon>Devosia</taxon>
    </lineage>
</organism>
<reference evidence="2" key="2">
    <citation type="submission" date="2020-09" db="EMBL/GenBank/DDBJ databases">
        <authorList>
            <person name="Sun Q."/>
            <person name="Kim S."/>
        </authorList>
    </citation>
    <scope>NUCLEOTIDE SEQUENCE</scope>
    <source>
        <strain evidence="2">KCTC 32437</strain>
    </source>
</reference>
<reference evidence="2" key="1">
    <citation type="journal article" date="2014" name="Int. J. Syst. Evol. Microbiol.">
        <title>Complete genome sequence of Corynebacterium casei LMG S-19264T (=DSM 44701T), isolated from a smear-ripened cheese.</title>
        <authorList>
            <consortium name="US DOE Joint Genome Institute (JGI-PGF)"/>
            <person name="Walter F."/>
            <person name="Albersmeier A."/>
            <person name="Kalinowski J."/>
            <person name="Ruckert C."/>
        </authorList>
    </citation>
    <scope>NUCLEOTIDE SEQUENCE</scope>
    <source>
        <strain evidence="2">KCTC 32437</strain>
    </source>
</reference>
<keyword evidence="3" id="KW-1185">Reference proteome</keyword>
<dbReference type="EMBL" id="BMZE01000003">
    <property type="protein sequence ID" value="GHA33261.1"/>
    <property type="molecule type" value="Genomic_DNA"/>
</dbReference>
<dbReference type="SUPFAM" id="SSF54534">
    <property type="entry name" value="FKBP-like"/>
    <property type="match status" value="1"/>
</dbReference>
<name>A0A918VVI1_9HYPH</name>
<dbReference type="GO" id="GO:0016301">
    <property type="term" value="F:kinase activity"/>
    <property type="evidence" value="ECO:0007669"/>
    <property type="project" value="UniProtKB-KW"/>
</dbReference>
<dbReference type="InterPro" id="IPR001437">
    <property type="entry name" value="Tscrpt_elong_fac_GreA/B_C"/>
</dbReference>
<gene>
    <name evidence="2" type="primary">rnk</name>
    <name evidence="2" type="ORF">GCM10007989_31810</name>
</gene>
<dbReference type="GO" id="GO:0003677">
    <property type="term" value="F:DNA binding"/>
    <property type="evidence" value="ECO:0007669"/>
    <property type="project" value="InterPro"/>
</dbReference>
<accession>A0A918VVI1</accession>
<evidence type="ECO:0000313" key="3">
    <source>
        <dbReference type="Proteomes" id="UP000646579"/>
    </source>
</evidence>
<dbReference type="Proteomes" id="UP000646579">
    <property type="component" value="Unassembled WGS sequence"/>
</dbReference>
<proteinExistence type="predicted"/>
<dbReference type="Gene3D" id="3.10.50.30">
    <property type="entry name" value="Transcription elongation factor, GreA/GreB, C-terminal domain"/>
    <property type="match status" value="1"/>
</dbReference>
<dbReference type="Pfam" id="PF01272">
    <property type="entry name" value="GreA_GreB"/>
    <property type="match status" value="1"/>
</dbReference>
<dbReference type="InterPro" id="IPR036953">
    <property type="entry name" value="GreA/GreB_C_sf"/>
</dbReference>
<evidence type="ECO:0000259" key="1">
    <source>
        <dbReference type="Pfam" id="PF01272"/>
    </source>
</evidence>
<sequence length="151" mass="16776">MEFRAGERVEEVTTITLADWVQSPDILVEENEHGVLTTAALTDGTQSAEEIDFLLYELDRAKVTSNALLPTDIVRLNSIVRYRSITEPQRTIKLVLPKEREENYEYRLSVTTLHGAALLGLRPGQSLSWITPDGAADQVEVLAVANTVIGR</sequence>
<keyword evidence="2" id="KW-0808">Transferase</keyword>
<keyword evidence="2" id="KW-0418">Kinase</keyword>
<feature type="domain" description="Transcription elongation factor GreA/GreB C-terminal" evidence="1">
    <location>
        <begin position="70"/>
        <end position="145"/>
    </location>
</feature>
<evidence type="ECO:0000313" key="2">
    <source>
        <dbReference type="EMBL" id="GHA33261.1"/>
    </source>
</evidence>
<protein>
    <submittedName>
        <fullName evidence="2">Regulator of nucleoside diphosphate kinase</fullName>
    </submittedName>
</protein>
<dbReference type="GO" id="GO:0032784">
    <property type="term" value="P:regulation of DNA-templated transcription elongation"/>
    <property type="evidence" value="ECO:0007669"/>
    <property type="project" value="InterPro"/>
</dbReference>
<comment type="caution">
    <text evidence="2">The sequence shown here is derived from an EMBL/GenBank/DDBJ whole genome shotgun (WGS) entry which is preliminary data.</text>
</comment>
<dbReference type="AlphaFoldDB" id="A0A918VVI1"/>